<feature type="transmembrane region" description="Helical" evidence="6">
    <location>
        <begin position="56"/>
        <end position="76"/>
    </location>
</feature>
<evidence type="ECO:0000256" key="3">
    <source>
        <dbReference type="ARBA" id="ARBA00022989"/>
    </source>
</evidence>
<feature type="domain" description="Rhodopsin" evidence="7">
    <location>
        <begin position="39"/>
        <end position="281"/>
    </location>
</feature>
<keyword evidence="3 6" id="KW-1133">Transmembrane helix</keyword>
<dbReference type="EMBL" id="KZ821226">
    <property type="protein sequence ID" value="PYH47015.1"/>
    <property type="molecule type" value="Genomic_DNA"/>
</dbReference>
<protein>
    <recommendedName>
        <fullName evidence="7">Rhodopsin domain-containing protein</fullName>
    </recommendedName>
</protein>
<reference evidence="8 9" key="1">
    <citation type="submission" date="2016-12" db="EMBL/GenBank/DDBJ databases">
        <title>The genomes of Aspergillus section Nigri reveals drivers in fungal speciation.</title>
        <authorList>
            <consortium name="DOE Joint Genome Institute"/>
            <person name="Vesth T.C."/>
            <person name="Nybo J."/>
            <person name="Theobald S."/>
            <person name="Brandl J."/>
            <person name="Frisvad J.C."/>
            <person name="Nielsen K.F."/>
            <person name="Lyhne E.K."/>
            <person name="Kogle M.E."/>
            <person name="Kuo A."/>
            <person name="Riley R."/>
            <person name="Clum A."/>
            <person name="Nolan M."/>
            <person name="Lipzen A."/>
            <person name="Salamov A."/>
            <person name="Henrissat B."/>
            <person name="Wiebenga A."/>
            <person name="De Vries R.P."/>
            <person name="Grigoriev I.V."/>
            <person name="Mortensen U.H."/>
            <person name="Andersen M.R."/>
            <person name="Baker S.E."/>
        </authorList>
    </citation>
    <scope>NUCLEOTIDE SEQUENCE [LARGE SCALE GENOMIC DNA]</scope>
    <source>
        <strain evidence="8 9">JOP 1030-1</strain>
    </source>
</reference>
<dbReference type="Pfam" id="PF20684">
    <property type="entry name" value="Fung_rhodopsin"/>
    <property type="match status" value="1"/>
</dbReference>
<dbReference type="STRING" id="1450539.A0A318ZJM7"/>
<comment type="similarity">
    <text evidence="5">Belongs to the SAT4 family.</text>
</comment>
<sequence length="407" mass="46150">MSSPPPKQYPPGYLDEFCGEKLIILATSFIILELVFAAVRFYVLQMQKRKWGVEDWLMIPALLANLCVCISGIVLIPRAGVGYHIQKVMAEAPWKLVNYQKGIFSGIWVWGLAIASPKLAILNFYLRFFRLRTERILTYGLMLFVGSTYVAVAFAHTFACWPVAYQMHPFPSTKDHCFNLQAFYRWMSFPNILSDVAMLVLPLPMVSRLQMSRYQKIGLGIIFATGGIGLVTSCCRFAISYNNVGQVDNTWMAVPLNMWTEIEPGVYFLAACMPSFPPLLRSLWARFFQPTSSHRFIDDGNNNKIALYSIGGSPRCQDVLSHNPANTRNETHEEFPAYDEEGARRPALSDNMHHGLRHSVAYADLGSLEAARRGSPRTLMYIHPPRNIRITEEITVRHGQGTLWDDI</sequence>
<dbReference type="RefSeq" id="XP_025432997.1">
    <property type="nucleotide sequence ID" value="XM_025578945.1"/>
</dbReference>
<comment type="subcellular location">
    <subcellularLocation>
        <location evidence="1">Membrane</location>
        <topology evidence="1">Multi-pass membrane protein</topology>
    </subcellularLocation>
</comment>
<proteinExistence type="inferred from homology"/>
<name>A0A318ZJM7_9EURO</name>
<keyword evidence="4 6" id="KW-0472">Membrane</keyword>
<dbReference type="InterPro" id="IPR049326">
    <property type="entry name" value="Rhodopsin_dom_fungi"/>
</dbReference>
<evidence type="ECO:0000313" key="8">
    <source>
        <dbReference type="EMBL" id="PYH47015.1"/>
    </source>
</evidence>
<keyword evidence="9" id="KW-1185">Reference proteome</keyword>
<feature type="transmembrane region" description="Helical" evidence="6">
    <location>
        <begin position="22"/>
        <end position="44"/>
    </location>
</feature>
<feature type="transmembrane region" description="Helical" evidence="6">
    <location>
        <begin position="103"/>
        <end position="126"/>
    </location>
</feature>
<accession>A0A318ZJM7</accession>
<gene>
    <name evidence="8" type="ORF">BP01DRAFT_412158</name>
</gene>
<keyword evidence="2 6" id="KW-0812">Transmembrane</keyword>
<feature type="transmembrane region" description="Helical" evidence="6">
    <location>
        <begin position="184"/>
        <end position="205"/>
    </location>
</feature>
<evidence type="ECO:0000256" key="6">
    <source>
        <dbReference type="SAM" id="Phobius"/>
    </source>
</evidence>
<evidence type="ECO:0000256" key="4">
    <source>
        <dbReference type="ARBA" id="ARBA00023136"/>
    </source>
</evidence>
<evidence type="ECO:0000313" key="9">
    <source>
        <dbReference type="Proteomes" id="UP000248349"/>
    </source>
</evidence>
<dbReference type="GO" id="GO:0016020">
    <property type="term" value="C:membrane"/>
    <property type="evidence" value="ECO:0007669"/>
    <property type="project" value="UniProtKB-SubCell"/>
</dbReference>
<organism evidence="8 9">
    <name type="scientific">Aspergillus saccharolyticus JOP 1030-1</name>
    <dbReference type="NCBI Taxonomy" id="1450539"/>
    <lineage>
        <taxon>Eukaryota</taxon>
        <taxon>Fungi</taxon>
        <taxon>Dikarya</taxon>
        <taxon>Ascomycota</taxon>
        <taxon>Pezizomycotina</taxon>
        <taxon>Eurotiomycetes</taxon>
        <taxon>Eurotiomycetidae</taxon>
        <taxon>Eurotiales</taxon>
        <taxon>Aspergillaceae</taxon>
        <taxon>Aspergillus</taxon>
        <taxon>Aspergillus subgen. Circumdati</taxon>
    </lineage>
</organism>
<dbReference type="OrthoDB" id="5329176at2759"/>
<dbReference type="GeneID" id="37080174"/>
<dbReference type="Proteomes" id="UP000248349">
    <property type="component" value="Unassembled WGS sequence"/>
</dbReference>
<dbReference type="InterPro" id="IPR052337">
    <property type="entry name" value="SAT4-like"/>
</dbReference>
<feature type="transmembrane region" description="Helical" evidence="6">
    <location>
        <begin position="138"/>
        <end position="164"/>
    </location>
</feature>
<evidence type="ECO:0000256" key="2">
    <source>
        <dbReference type="ARBA" id="ARBA00022692"/>
    </source>
</evidence>
<evidence type="ECO:0000256" key="5">
    <source>
        <dbReference type="ARBA" id="ARBA00038359"/>
    </source>
</evidence>
<dbReference type="PANTHER" id="PTHR33048">
    <property type="entry name" value="PTH11-LIKE INTEGRAL MEMBRANE PROTEIN (AFU_ORTHOLOGUE AFUA_5G11245)"/>
    <property type="match status" value="1"/>
</dbReference>
<evidence type="ECO:0000259" key="7">
    <source>
        <dbReference type="Pfam" id="PF20684"/>
    </source>
</evidence>
<dbReference type="PANTHER" id="PTHR33048:SF47">
    <property type="entry name" value="INTEGRAL MEMBRANE PROTEIN-RELATED"/>
    <property type="match status" value="1"/>
</dbReference>
<feature type="transmembrane region" description="Helical" evidence="6">
    <location>
        <begin position="217"/>
        <end position="239"/>
    </location>
</feature>
<evidence type="ECO:0000256" key="1">
    <source>
        <dbReference type="ARBA" id="ARBA00004141"/>
    </source>
</evidence>
<dbReference type="AlphaFoldDB" id="A0A318ZJM7"/>